<gene>
    <name evidence="2" type="ORF">PAC_04599</name>
</gene>
<dbReference type="AlphaFoldDB" id="A0A1L7WPM0"/>
<name>A0A1L7WPM0_9HELO</name>
<feature type="compositionally biased region" description="Basic and acidic residues" evidence="1">
    <location>
        <begin position="74"/>
        <end position="90"/>
    </location>
</feature>
<sequence>MLKAGLAPPDIGGSAVPNAVRLIYSLKISQPCTVQISRCVSQLYEELVPDQTSRASTPKHLWHHQAHQQTIPGHEQRHGDTRGLSRDGTDSRAASQAWALRRWHLRHTADTNTCS</sequence>
<feature type="region of interest" description="Disordered" evidence="1">
    <location>
        <begin position="55"/>
        <end position="95"/>
    </location>
</feature>
<accession>A0A1L7WPM0</accession>
<dbReference type="Proteomes" id="UP000184330">
    <property type="component" value="Unassembled WGS sequence"/>
</dbReference>
<evidence type="ECO:0000313" key="2">
    <source>
        <dbReference type="EMBL" id="CZR54715.1"/>
    </source>
</evidence>
<evidence type="ECO:0000256" key="1">
    <source>
        <dbReference type="SAM" id="MobiDB-lite"/>
    </source>
</evidence>
<keyword evidence="3" id="KW-1185">Reference proteome</keyword>
<evidence type="ECO:0000313" key="3">
    <source>
        <dbReference type="Proteomes" id="UP000184330"/>
    </source>
</evidence>
<proteinExistence type="predicted"/>
<organism evidence="2 3">
    <name type="scientific">Phialocephala subalpina</name>
    <dbReference type="NCBI Taxonomy" id="576137"/>
    <lineage>
        <taxon>Eukaryota</taxon>
        <taxon>Fungi</taxon>
        <taxon>Dikarya</taxon>
        <taxon>Ascomycota</taxon>
        <taxon>Pezizomycotina</taxon>
        <taxon>Leotiomycetes</taxon>
        <taxon>Helotiales</taxon>
        <taxon>Mollisiaceae</taxon>
        <taxon>Phialocephala</taxon>
        <taxon>Phialocephala fortinii species complex</taxon>
    </lineage>
</organism>
<dbReference type="EMBL" id="FJOG01000005">
    <property type="protein sequence ID" value="CZR54715.1"/>
    <property type="molecule type" value="Genomic_DNA"/>
</dbReference>
<protein>
    <submittedName>
        <fullName evidence="2">Uncharacterized protein</fullName>
    </submittedName>
</protein>
<reference evidence="2 3" key="1">
    <citation type="submission" date="2016-03" db="EMBL/GenBank/DDBJ databases">
        <authorList>
            <person name="Ploux O."/>
        </authorList>
    </citation>
    <scope>NUCLEOTIDE SEQUENCE [LARGE SCALE GENOMIC DNA]</scope>
    <source>
        <strain evidence="2 3">UAMH 11012</strain>
    </source>
</reference>